<dbReference type="AlphaFoldDB" id="A7EW68"/>
<dbReference type="InParanoid" id="A7EW68"/>
<reference evidence="2" key="1">
    <citation type="journal article" date="2011" name="PLoS Genet.">
        <title>Genomic analysis of the necrotrophic fungal pathogens Sclerotinia sclerotiorum and Botrytis cinerea.</title>
        <authorList>
            <person name="Amselem J."/>
            <person name="Cuomo C.A."/>
            <person name="van Kan J.A."/>
            <person name="Viaud M."/>
            <person name="Benito E.P."/>
            <person name="Couloux A."/>
            <person name="Coutinho P.M."/>
            <person name="de Vries R.P."/>
            <person name="Dyer P.S."/>
            <person name="Fillinger S."/>
            <person name="Fournier E."/>
            <person name="Gout L."/>
            <person name="Hahn M."/>
            <person name="Kohn L."/>
            <person name="Lapalu N."/>
            <person name="Plummer K.M."/>
            <person name="Pradier J.M."/>
            <person name="Quevillon E."/>
            <person name="Sharon A."/>
            <person name="Simon A."/>
            <person name="ten Have A."/>
            <person name="Tudzynski B."/>
            <person name="Tudzynski P."/>
            <person name="Wincker P."/>
            <person name="Andrew M."/>
            <person name="Anthouard V."/>
            <person name="Beever R.E."/>
            <person name="Beffa R."/>
            <person name="Benoit I."/>
            <person name="Bouzid O."/>
            <person name="Brault B."/>
            <person name="Chen Z."/>
            <person name="Choquer M."/>
            <person name="Collemare J."/>
            <person name="Cotton P."/>
            <person name="Danchin E.G."/>
            <person name="Da Silva C."/>
            <person name="Gautier A."/>
            <person name="Giraud C."/>
            <person name="Giraud T."/>
            <person name="Gonzalez C."/>
            <person name="Grossetete S."/>
            <person name="Guldener U."/>
            <person name="Henrissat B."/>
            <person name="Howlett B.J."/>
            <person name="Kodira C."/>
            <person name="Kretschmer M."/>
            <person name="Lappartient A."/>
            <person name="Leroch M."/>
            <person name="Levis C."/>
            <person name="Mauceli E."/>
            <person name="Neuveglise C."/>
            <person name="Oeser B."/>
            <person name="Pearson M."/>
            <person name="Poulain J."/>
            <person name="Poussereau N."/>
            <person name="Quesneville H."/>
            <person name="Rascle C."/>
            <person name="Schumacher J."/>
            <person name="Segurens B."/>
            <person name="Sexton A."/>
            <person name="Silva E."/>
            <person name="Sirven C."/>
            <person name="Soanes D.M."/>
            <person name="Talbot N.J."/>
            <person name="Templeton M."/>
            <person name="Yandava C."/>
            <person name="Yarden O."/>
            <person name="Zeng Q."/>
            <person name="Rollins J.A."/>
            <person name="Lebrun M.H."/>
            <person name="Dickman M."/>
        </authorList>
    </citation>
    <scope>NUCLEOTIDE SEQUENCE [LARGE SCALE GENOMIC DNA]</scope>
    <source>
        <strain evidence="2">ATCC 18683 / 1980 / Ss-1</strain>
    </source>
</reference>
<name>A7EW68_SCLS1</name>
<dbReference type="Proteomes" id="UP000001312">
    <property type="component" value="Unassembled WGS sequence"/>
</dbReference>
<keyword evidence="2" id="KW-1185">Reference proteome</keyword>
<proteinExistence type="predicted"/>
<dbReference type="HOGENOM" id="CLU_2172605_0_0_1"/>
<evidence type="ECO:0000313" key="2">
    <source>
        <dbReference type="Proteomes" id="UP000001312"/>
    </source>
</evidence>
<accession>A7EW68</accession>
<dbReference type="KEGG" id="ssl:SS1G_09577"/>
<organism evidence="1 2">
    <name type="scientific">Sclerotinia sclerotiorum (strain ATCC 18683 / 1980 / Ss-1)</name>
    <name type="common">White mold</name>
    <name type="synonym">Whetzelinia sclerotiorum</name>
    <dbReference type="NCBI Taxonomy" id="665079"/>
    <lineage>
        <taxon>Eukaryota</taxon>
        <taxon>Fungi</taxon>
        <taxon>Dikarya</taxon>
        <taxon>Ascomycota</taxon>
        <taxon>Pezizomycotina</taxon>
        <taxon>Leotiomycetes</taxon>
        <taxon>Helotiales</taxon>
        <taxon>Sclerotiniaceae</taxon>
        <taxon>Sclerotinia</taxon>
    </lineage>
</organism>
<protein>
    <submittedName>
        <fullName evidence="1">Uncharacterized protein</fullName>
    </submittedName>
</protein>
<dbReference type="GeneID" id="5485557"/>
<sequence length="110" mass="12338">MTSTLSITLFVKDYAHLSLDDMPILWINAFPLIFKPRVAHSRSPGCIHSPRFDFHIRHTTFAISIPQIGDNRGLLRSEDQMGSDGVQECLPGDSGEALKLEQGFKELNIE</sequence>
<evidence type="ECO:0000313" key="1">
    <source>
        <dbReference type="EMBL" id="EDN93710.1"/>
    </source>
</evidence>
<dbReference type="EMBL" id="CH476633">
    <property type="protein sequence ID" value="EDN93710.1"/>
    <property type="molecule type" value="Genomic_DNA"/>
</dbReference>
<dbReference type="RefSeq" id="XP_001589855.1">
    <property type="nucleotide sequence ID" value="XM_001589805.1"/>
</dbReference>
<gene>
    <name evidence="1" type="ORF">SS1G_09577</name>
</gene>